<accession>A0A2H3K9Y9</accession>
<dbReference type="Proteomes" id="UP000220828">
    <property type="component" value="Unassembled WGS sequence"/>
</dbReference>
<keyword evidence="1" id="KW-1133">Transmembrane helix</keyword>
<evidence type="ECO:0000256" key="1">
    <source>
        <dbReference type="SAM" id="Phobius"/>
    </source>
</evidence>
<sequence length="116" mass="13106">MPALSEIFKAAELVMFCPAVMVISFGAVTLIFPAPVVCCPLKKIPIIKYQPNDPVPRIKIINCRNKIITLQNIQIQPYLLFFFIKNLINNELIWIINMVKVKYGKSIGKETKKGGT</sequence>
<proteinExistence type="predicted"/>
<evidence type="ECO:0000313" key="3">
    <source>
        <dbReference type="Proteomes" id="UP000220828"/>
    </source>
</evidence>
<evidence type="ECO:0000313" key="2">
    <source>
        <dbReference type="EMBL" id="PDS23248.1"/>
    </source>
</evidence>
<dbReference type="EMBL" id="PCMW01000065">
    <property type="protein sequence ID" value="PDS23248.1"/>
    <property type="molecule type" value="Genomic_DNA"/>
</dbReference>
<name>A0A2H3K9Y9_9FLAO</name>
<keyword evidence="1" id="KW-0812">Transmembrane</keyword>
<comment type="caution">
    <text evidence="2">The sequence shown here is derived from an EMBL/GenBank/DDBJ whole genome shotgun (WGS) entry which is preliminary data.</text>
</comment>
<reference evidence="2 3" key="1">
    <citation type="submission" date="2017-09" db="EMBL/GenBank/DDBJ databases">
        <title>Whole genomes of Flavobacteriaceae.</title>
        <authorList>
            <person name="Stine C."/>
            <person name="Li C."/>
            <person name="Tadesse D."/>
        </authorList>
    </citation>
    <scope>NUCLEOTIDE SEQUENCE [LARGE SCALE GENOMIC DNA]</scope>
    <source>
        <strain evidence="2 3">ATCC 35036</strain>
    </source>
</reference>
<dbReference type="AlphaFoldDB" id="A0A2H3K9Y9"/>
<keyword evidence="1" id="KW-0472">Membrane</keyword>
<feature type="transmembrane region" description="Helical" evidence="1">
    <location>
        <begin position="12"/>
        <end position="32"/>
    </location>
</feature>
<gene>
    <name evidence="2" type="ORF">B0A77_11340</name>
</gene>
<protein>
    <submittedName>
        <fullName evidence="2">Uncharacterized protein</fullName>
    </submittedName>
</protein>
<organism evidence="2 3">
    <name type="scientific">Flavobacterium branchiophilum</name>
    <dbReference type="NCBI Taxonomy" id="55197"/>
    <lineage>
        <taxon>Bacteria</taxon>
        <taxon>Pseudomonadati</taxon>
        <taxon>Bacteroidota</taxon>
        <taxon>Flavobacteriia</taxon>
        <taxon>Flavobacteriales</taxon>
        <taxon>Flavobacteriaceae</taxon>
        <taxon>Flavobacterium</taxon>
    </lineage>
</organism>